<gene>
    <name evidence="2" type="ORF">C6V80_04740</name>
    <name evidence="3" type="ORF">EDC58_0481</name>
</gene>
<dbReference type="RefSeq" id="WP_123351897.1">
    <property type="nucleotide sequence ID" value="NZ_CP027432.2"/>
</dbReference>
<dbReference type="AlphaFoldDB" id="A0AAJ4RE66"/>
<accession>A0AAJ4RE66</accession>
<keyword evidence="2" id="KW-0808">Transferase</keyword>
<reference evidence="3 4" key="2">
    <citation type="submission" date="2018-11" db="EMBL/GenBank/DDBJ databases">
        <title>Genomic Encyclopedia of Type Strains, Phase IV (KMG-IV): sequencing the most valuable type-strain genomes for metagenomic binning, comparative biology and taxonomic classification.</title>
        <authorList>
            <person name="Goeker M."/>
        </authorList>
    </citation>
    <scope>NUCLEOTIDE SEQUENCE [LARGE SCALE GENOMIC DNA]</scope>
    <source>
        <strain evidence="3 4">DSM 27783</strain>
    </source>
</reference>
<keyword evidence="5" id="KW-1185">Reference proteome</keyword>
<organism evidence="3 4">
    <name type="scientific">Caminibacter pacificus</name>
    <dbReference type="NCBI Taxonomy" id="1424653"/>
    <lineage>
        <taxon>Bacteria</taxon>
        <taxon>Pseudomonadati</taxon>
        <taxon>Campylobacterota</taxon>
        <taxon>Epsilonproteobacteria</taxon>
        <taxon>Nautiliales</taxon>
        <taxon>Nautiliaceae</taxon>
        <taxon>Caminibacter</taxon>
    </lineage>
</organism>
<dbReference type="EMBL" id="CP027432">
    <property type="protein sequence ID" value="QCI28288.1"/>
    <property type="molecule type" value="Genomic_DNA"/>
</dbReference>
<evidence type="ECO:0000313" key="5">
    <source>
        <dbReference type="Proteomes" id="UP000298805"/>
    </source>
</evidence>
<keyword evidence="2" id="KW-0418">Kinase</keyword>
<keyword evidence="1" id="KW-0812">Transmembrane</keyword>
<protein>
    <submittedName>
        <fullName evidence="2">Adenylate kinase</fullName>
    </submittedName>
</protein>
<evidence type="ECO:0000313" key="4">
    <source>
        <dbReference type="Proteomes" id="UP000272781"/>
    </source>
</evidence>
<keyword evidence="1" id="KW-0472">Membrane</keyword>
<keyword evidence="1" id="KW-1133">Transmembrane helix</keyword>
<feature type="transmembrane region" description="Helical" evidence="1">
    <location>
        <begin position="44"/>
        <end position="65"/>
    </location>
</feature>
<dbReference type="Proteomes" id="UP000298805">
    <property type="component" value="Chromosome"/>
</dbReference>
<reference evidence="5" key="1">
    <citation type="submission" date="2018-03" db="EMBL/GenBank/DDBJ databases">
        <title>A comparative analysis of the Nautiliaceae.</title>
        <authorList>
            <person name="Grosche A."/>
            <person name="Smedile F."/>
            <person name="Vetriani C."/>
        </authorList>
    </citation>
    <scope>NUCLEOTIDE SEQUENCE [LARGE SCALE GENOMIC DNA]</scope>
    <source>
        <strain evidence="5">TB6</strain>
    </source>
</reference>
<proteinExistence type="predicted"/>
<feature type="transmembrane region" description="Helical" evidence="1">
    <location>
        <begin position="6"/>
        <end position="23"/>
    </location>
</feature>
<dbReference type="Proteomes" id="UP000272781">
    <property type="component" value="Unassembled WGS sequence"/>
</dbReference>
<evidence type="ECO:0000313" key="3">
    <source>
        <dbReference type="EMBL" id="ROR40998.1"/>
    </source>
</evidence>
<reference evidence="2" key="3">
    <citation type="submission" date="2019-06" db="EMBL/GenBank/DDBJ databases">
        <title>A comparative analysis of the Nautiliaceae.</title>
        <authorList>
            <person name="Grosche A."/>
            <person name="Smedile F."/>
            <person name="Vetriani C."/>
        </authorList>
    </citation>
    <scope>NUCLEOTIDE SEQUENCE</scope>
    <source>
        <strain evidence="2">TB6</strain>
    </source>
</reference>
<dbReference type="EMBL" id="RJVK01000001">
    <property type="protein sequence ID" value="ROR40998.1"/>
    <property type="molecule type" value="Genomic_DNA"/>
</dbReference>
<sequence length="153" mass="17886">MILYYGLIAVSVVIIAIAIKNFYSATKIEKNMDNYLFVVTSSKAYYIGATLFALALLVITAFQAMPYVFDIRVFSIVLFFGSIFLLSFSHYVYHTLASKKLNDYEEFFKQFGVDLNNKCEKLMLKYIYSKEKDLKKVKEVFEMNKEKCKEFKK</sequence>
<feature type="transmembrane region" description="Helical" evidence="1">
    <location>
        <begin position="71"/>
        <end position="93"/>
    </location>
</feature>
<evidence type="ECO:0000313" key="2">
    <source>
        <dbReference type="EMBL" id="QCI28288.1"/>
    </source>
</evidence>
<evidence type="ECO:0000256" key="1">
    <source>
        <dbReference type="SAM" id="Phobius"/>
    </source>
</evidence>
<dbReference type="GO" id="GO:0016301">
    <property type="term" value="F:kinase activity"/>
    <property type="evidence" value="ECO:0007669"/>
    <property type="project" value="UniProtKB-KW"/>
</dbReference>
<name>A0AAJ4RE66_9BACT</name>